<proteinExistence type="predicted"/>
<gene>
    <name evidence="2" type="ORF">PR048_024499</name>
</gene>
<protein>
    <submittedName>
        <fullName evidence="2">Uncharacterized protein</fullName>
    </submittedName>
</protein>
<evidence type="ECO:0000313" key="3">
    <source>
        <dbReference type="Proteomes" id="UP001159363"/>
    </source>
</evidence>
<feature type="region of interest" description="Disordered" evidence="1">
    <location>
        <begin position="115"/>
        <end position="151"/>
    </location>
</feature>
<organism evidence="2 3">
    <name type="scientific">Dryococelus australis</name>
    <dbReference type="NCBI Taxonomy" id="614101"/>
    <lineage>
        <taxon>Eukaryota</taxon>
        <taxon>Metazoa</taxon>
        <taxon>Ecdysozoa</taxon>
        <taxon>Arthropoda</taxon>
        <taxon>Hexapoda</taxon>
        <taxon>Insecta</taxon>
        <taxon>Pterygota</taxon>
        <taxon>Neoptera</taxon>
        <taxon>Polyneoptera</taxon>
        <taxon>Phasmatodea</taxon>
        <taxon>Verophasmatodea</taxon>
        <taxon>Anareolatae</taxon>
        <taxon>Phasmatidae</taxon>
        <taxon>Eurycanthinae</taxon>
        <taxon>Dryococelus</taxon>
    </lineage>
</organism>
<accession>A0ABQ9GNT3</accession>
<feature type="compositionally biased region" description="Basic and acidic residues" evidence="1">
    <location>
        <begin position="115"/>
        <end position="129"/>
    </location>
</feature>
<evidence type="ECO:0000313" key="2">
    <source>
        <dbReference type="EMBL" id="KAJ8873669.1"/>
    </source>
</evidence>
<dbReference type="EMBL" id="JARBHB010000010">
    <property type="protein sequence ID" value="KAJ8873669.1"/>
    <property type="molecule type" value="Genomic_DNA"/>
</dbReference>
<reference evidence="2 3" key="1">
    <citation type="submission" date="2023-02" db="EMBL/GenBank/DDBJ databases">
        <title>LHISI_Scaffold_Assembly.</title>
        <authorList>
            <person name="Stuart O.P."/>
            <person name="Cleave R."/>
            <person name="Magrath M.J.L."/>
            <person name="Mikheyev A.S."/>
        </authorList>
    </citation>
    <scope>NUCLEOTIDE SEQUENCE [LARGE SCALE GENOMIC DNA]</scope>
    <source>
        <strain evidence="2">Daus_M_001</strain>
        <tissue evidence="2">Leg muscle</tissue>
    </source>
</reference>
<comment type="caution">
    <text evidence="2">The sequence shown here is derived from an EMBL/GenBank/DDBJ whole genome shotgun (WGS) entry which is preliminary data.</text>
</comment>
<evidence type="ECO:0000256" key="1">
    <source>
        <dbReference type="SAM" id="MobiDB-lite"/>
    </source>
</evidence>
<sequence length="350" mass="39804">MRAFLFVFLRTSTSEPLSSLITFFLALENDNVRSLENHQLSLSGRIKRALFSVVAQWVLKAQNKIPQKLLTRTQELRMLCFGKTMTNMMTANNALGVRSGEMRWTWSSVGVQGWRETRDPRKKSTDQRNHPARFPRVKTRSDTPQIKPSSPRWEVTTLATASLTFHHLKLWPCSLQSPSLRDRTLQLLDSLHLASVTLILNESACCPQKQLANDEKVENGFLLTLENGHLLWTLASVHLHLISGNVHLHLISGNVHLHLISGNVHLHLSWTFENAYFQQTFANVHWHLIVENSQENGHLPVMLENGHLPAMLENGHLHQTRQNADSGSGRAHLTWESGHLLLICGNERLH</sequence>
<keyword evidence="3" id="KW-1185">Reference proteome</keyword>
<dbReference type="Proteomes" id="UP001159363">
    <property type="component" value="Chromosome 9"/>
</dbReference>
<name>A0ABQ9GNT3_9NEOP</name>